<evidence type="ECO:0000313" key="2">
    <source>
        <dbReference type="Proteomes" id="UP000003880"/>
    </source>
</evidence>
<organism evidence="1 2">
    <name type="scientific">Citrobacter youngae ATCC 29220</name>
    <dbReference type="NCBI Taxonomy" id="500640"/>
    <lineage>
        <taxon>Bacteria</taxon>
        <taxon>Pseudomonadati</taxon>
        <taxon>Pseudomonadota</taxon>
        <taxon>Gammaproteobacteria</taxon>
        <taxon>Enterobacterales</taxon>
        <taxon>Enterobacteriaceae</taxon>
        <taxon>Citrobacter</taxon>
        <taxon>Citrobacter freundii complex</taxon>
    </lineage>
</organism>
<name>D4BAA4_9ENTR</name>
<protein>
    <submittedName>
        <fullName evidence="1">Uncharacterized protein</fullName>
    </submittedName>
</protein>
<dbReference type="EMBL" id="ABWL02000006">
    <property type="protein sequence ID" value="EFE09115.1"/>
    <property type="molecule type" value="Genomic_DNA"/>
</dbReference>
<accession>D4BAA4</accession>
<dbReference type="AlphaFoldDB" id="D4BAA4"/>
<reference evidence="1 2" key="1">
    <citation type="submission" date="2010-02" db="EMBL/GenBank/DDBJ databases">
        <authorList>
            <person name="Weinstock G."/>
            <person name="Sodergren E."/>
            <person name="Clifton S."/>
            <person name="Fulton L."/>
            <person name="Fulton B."/>
            <person name="Courtney L."/>
            <person name="Fronick C."/>
            <person name="Harrison M."/>
            <person name="Strong C."/>
            <person name="Farmer C."/>
            <person name="Delahaunty K."/>
            <person name="Markovic C."/>
            <person name="Hall O."/>
            <person name="Minx P."/>
            <person name="Tomlinson C."/>
            <person name="Mitreva M."/>
            <person name="Nelson J."/>
            <person name="Hou S."/>
            <person name="Wollam A."/>
            <person name="Pepin K.H."/>
            <person name="Johnson M."/>
            <person name="Bhonagiri V."/>
            <person name="Zhang X."/>
            <person name="Suruliraj S."/>
            <person name="Warren W."/>
            <person name="Chinwalla A."/>
            <person name="Mardis E.R."/>
            <person name="Wilson R.K."/>
        </authorList>
    </citation>
    <scope>NUCLEOTIDE SEQUENCE [LARGE SCALE GENOMIC DNA]</scope>
    <source>
        <strain evidence="1 2">ATCC 29220</strain>
    </source>
</reference>
<evidence type="ECO:0000313" key="1">
    <source>
        <dbReference type="EMBL" id="EFE09115.1"/>
    </source>
</evidence>
<proteinExistence type="predicted"/>
<sequence length="45" mass="5079">MQISIVISDNNVFILIMQNHPPDIRGGTNVWGRALFNVVTAIFCY</sequence>
<dbReference type="HOGENOM" id="CLU_3197843_0_0_6"/>
<dbReference type="Proteomes" id="UP000003880">
    <property type="component" value="Unassembled WGS sequence"/>
</dbReference>
<comment type="caution">
    <text evidence="1">The sequence shown here is derived from an EMBL/GenBank/DDBJ whole genome shotgun (WGS) entry which is preliminary data.</text>
</comment>
<gene>
    <name evidence="1" type="ORF">CIT292_07398</name>
</gene>